<evidence type="ECO:0000256" key="3">
    <source>
        <dbReference type="ARBA" id="ARBA00022781"/>
    </source>
</evidence>
<dbReference type="GO" id="GO:0005886">
    <property type="term" value="C:plasma membrane"/>
    <property type="evidence" value="ECO:0007669"/>
    <property type="project" value="UniProtKB-SubCell"/>
</dbReference>
<comment type="function">
    <text evidence="7">F(1)F(0) ATP synthase produces ATP from ADP in the presence of a proton or sodium gradient. F-type ATPases consist of two structural domains, F(1) containing the extramembraneous catalytic core and F(0) containing the membrane proton channel, linked together by a central stalk and a peripheral stalk. During catalysis, ATP synthesis in the catalytic domain of F(1) is coupled via a rotary mechanism of the central stalk subunits to proton translocation.</text>
</comment>
<comment type="function">
    <text evidence="7">This protein is part of the stalk that links CF(0) to CF(1). It either transmits conformational changes from CF(0) to CF(1) or is implicated in proton conduction.</text>
</comment>
<dbReference type="PANTHER" id="PTHR11910">
    <property type="entry name" value="ATP SYNTHASE DELTA CHAIN"/>
    <property type="match status" value="1"/>
</dbReference>
<dbReference type="OrthoDB" id="9786633at2"/>
<organism evidence="8 9">
    <name type="scientific">Lacticaseibacillus saniviri JCM 17471 = DSM 24301</name>
    <dbReference type="NCBI Taxonomy" id="1293598"/>
    <lineage>
        <taxon>Bacteria</taxon>
        <taxon>Bacillati</taxon>
        <taxon>Bacillota</taxon>
        <taxon>Bacilli</taxon>
        <taxon>Lactobacillales</taxon>
        <taxon>Lactobacillaceae</taxon>
        <taxon>Lacticaseibacillus</taxon>
    </lineage>
</organism>
<keyword evidence="5 7" id="KW-0472">Membrane</keyword>
<proteinExistence type="inferred from homology"/>
<protein>
    <recommendedName>
        <fullName evidence="7">ATP synthase subunit delta</fullName>
    </recommendedName>
    <alternativeName>
        <fullName evidence="7">ATP synthase F(1) sector subunit delta</fullName>
    </alternativeName>
    <alternativeName>
        <fullName evidence="7">F-type ATPase subunit delta</fullName>
        <shortName evidence="7">F-ATPase subunit delta</shortName>
    </alternativeName>
</protein>
<keyword evidence="3 7" id="KW-0375">Hydrogen ion transport</keyword>
<name>A0A0R2MVS6_9LACO</name>
<dbReference type="Proteomes" id="UP000050969">
    <property type="component" value="Unassembled WGS sequence"/>
</dbReference>
<evidence type="ECO:0000256" key="1">
    <source>
        <dbReference type="ARBA" id="ARBA00004370"/>
    </source>
</evidence>
<evidence type="ECO:0000256" key="4">
    <source>
        <dbReference type="ARBA" id="ARBA00023065"/>
    </source>
</evidence>
<dbReference type="GO" id="GO:0046933">
    <property type="term" value="F:proton-transporting ATP synthase activity, rotational mechanism"/>
    <property type="evidence" value="ECO:0007669"/>
    <property type="project" value="UniProtKB-UniRule"/>
</dbReference>
<comment type="subcellular location">
    <subcellularLocation>
        <location evidence="7">Cell membrane</location>
        <topology evidence="7">Peripheral membrane protein</topology>
    </subcellularLocation>
    <subcellularLocation>
        <location evidence="1">Membrane</location>
    </subcellularLocation>
</comment>
<evidence type="ECO:0000256" key="2">
    <source>
        <dbReference type="ARBA" id="ARBA00022448"/>
    </source>
</evidence>
<gene>
    <name evidence="7" type="primary">atpH</name>
    <name evidence="8" type="ORF">IV56_GL000102</name>
</gene>
<dbReference type="NCBIfam" id="TIGR01145">
    <property type="entry name" value="ATP_synt_delta"/>
    <property type="match status" value="1"/>
</dbReference>
<comment type="caution">
    <text evidence="8">The sequence shown here is derived from an EMBL/GenBank/DDBJ whole genome shotgun (WGS) entry which is preliminary data.</text>
</comment>
<sequence>MALTNAIVAPRYGRALFEVAEAQSITDTVQSELNAIDDVLQANPTLISALSAANLSVEAKQQMIQTLMTGASPLVQNLIQMLFDYGRIEALPAVSADFAARVAAAQGVVSATVVTAVELTADQAASLSQAIAAKFGVKTAVLTQQVDPSVLGGVKVISNHRIIDGTVATRLAKVRALLTK</sequence>
<dbReference type="EMBL" id="JQCE01000010">
    <property type="protein sequence ID" value="KRO17622.1"/>
    <property type="molecule type" value="Genomic_DNA"/>
</dbReference>
<dbReference type="Gene3D" id="1.10.520.20">
    <property type="entry name" value="N-terminal domain of the delta subunit of the F1F0-ATP synthase"/>
    <property type="match status" value="1"/>
</dbReference>
<evidence type="ECO:0000256" key="5">
    <source>
        <dbReference type="ARBA" id="ARBA00023136"/>
    </source>
</evidence>
<dbReference type="RefSeq" id="WP_054777511.1">
    <property type="nucleotide sequence ID" value="NZ_BBBX01000015.1"/>
</dbReference>
<reference evidence="8 9" key="1">
    <citation type="journal article" date="2015" name="Genome Announc.">
        <title>Expanding the biotechnology potential of lactobacilli through comparative genomics of 213 strains and associated genera.</title>
        <authorList>
            <person name="Sun Z."/>
            <person name="Harris H.M."/>
            <person name="McCann A."/>
            <person name="Guo C."/>
            <person name="Argimon S."/>
            <person name="Zhang W."/>
            <person name="Yang X."/>
            <person name="Jeffery I.B."/>
            <person name="Cooney J.C."/>
            <person name="Kagawa T.F."/>
            <person name="Liu W."/>
            <person name="Song Y."/>
            <person name="Salvetti E."/>
            <person name="Wrobel A."/>
            <person name="Rasinkangas P."/>
            <person name="Parkhill J."/>
            <person name="Rea M.C."/>
            <person name="O'Sullivan O."/>
            <person name="Ritari J."/>
            <person name="Douillard F.P."/>
            <person name="Paul Ross R."/>
            <person name="Yang R."/>
            <person name="Briner A.E."/>
            <person name="Felis G.E."/>
            <person name="de Vos W.M."/>
            <person name="Barrangou R."/>
            <person name="Klaenhammer T.R."/>
            <person name="Caufield P.W."/>
            <person name="Cui Y."/>
            <person name="Zhang H."/>
            <person name="O'Toole P.W."/>
        </authorList>
    </citation>
    <scope>NUCLEOTIDE SEQUENCE [LARGE SCALE GENOMIC DNA]</scope>
    <source>
        <strain evidence="8 9">DSM 24301</strain>
    </source>
</reference>
<dbReference type="GO" id="GO:0045259">
    <property type="term" value="C:proton-transporting ATP synthase complex"/>
    <property type="evidence" value="ECO:0007669"/>
    <property type="project" value="UniProtKB-KW"/>
</dbReference>
<dbReference type="InterPro" id="IPR026015">
    <property type="entry name" value="ATP_synth_OSCP/delta_N_sf"/>
</dbReference>
<dbReference type="InterPro" id="IPR000711">
    <property type="entry name" value="ATPase_OSCP/dsu"/>
</dbReference>
<evidence type="ECO:0000313" key="8">
    <source>
        <dbReference type="EMBL" id="KRO17622.1"/>
    </source>
</evidence>
<dbReference type="AlphaFoldDB" id="A0A0R2MVS6"/>
<evidence type="ECO:0000256" key="7">
    <source>
        <dbReference type="HAMAP-Rule" id="MF_01416"/>
    </source>
</evidence>
<keyword evidence="7" id="KW-0139">CF(1)</keyword>
<dbReference type="Pfam" id="PF00213">
    <property type="entry name" value="OSCP"/>
    <property type="match status" value="1"/>
</dbReference>
<dbReference type="PATRIC" id="fig|1293598.4.peg.103"/>
<dbReference type="STRING" id="1293598.IV56_GL000102"/>
<dbReference type="SUPFAM" id="SSF47928">
    <property type="entry name" value="N-terminal domain of the delta subunit of the F1F0-ATP synthase"/>
    <property type="match status" value="1"/>
</dbReference>
<accession>A0A0R2MVS6</accession>
<evidence type="ECO:0000256" key="6">
    <source>
        <dbReference type="ARBA" id="ARBA00023310"/>
    </source>
</evidence>
<comment type="similarity">
    <text evidence="7">Belongs to the ATPase delta chain family.</text>
</comment>
<dbReference type="HAMAP" id="MF_01416">
    <property type="entry name" value="ATP_synth_delta_bact"/>
    <property type="match status" value="1"/>
</dbReference>
<keyword evidence="4 7" id="KW-0406">Ion transport</keyword>
<keyword evidence="6 7" id="KW-0066">ATP synthesis</keyword>
<evidence type="ECO:0000313" key="9">
    <source>
        <dbReference type="Proteomes" id="UP000050969"/>
    </source>
</evidence>
<dbReference type="PRINTS" id="PR00125">
    <property type="entry name" value="ATPASEDELTA"/>
</dbReference>
<keyword evidence="2 7" id="KW-0813">Transport</keyword>
<keyword evidence="9" id="KW-1185">Reference proteome</keyword>
<keyword evidence="7" id="KW-1003">Cell membrane</keyword>